<evidence type="ECO:0000313" key="7">
    <source>
        <dbReference type="Proteomes" id="UP000199696"/>
    </source>
</evidence>
<dbReference type="InterPro" id="IPR012093">
    <property type="entry name" value="Pirin"/>
</dbReference>
<dbReference type="InterPro" id="IPR011051">
    <property type="entry name" value="RmlC_Cupin_sf"/>
</dbReference>
<dbReference type="Pfam" id="PF05726">
    <property type="entry name" value="Pirin_C"/>
    <property type="match status" value="1"/>
</dbReference>
<feature type="domain" description="Pirin N-terminal" evidence="4">
    <location>
        <begin position="54"/>
        <end position="155"/>
    </location>
</feature>
<dbReference type="Proteomes" id="UP000199696">
    <property type="component" value="Unassembled WGS sequence"/>
</dbReference>
<feature type="domain" description="Pirin C-terminal" evidence="5">
    <location>
        <begin position="215"/>
        <end position="305"/>
    </location>
</feature>
<dbReference type="STRING" id="227316.GA0070604_2344"/>
<dbReference type="PANTHER" id="PTHR13903:SF8">
    <property type="entry name" value="PIRIN"/>
    <property type="match status" value="1"/>
</dbReference>
<evidence type="ECO:0000256" key="1">
    <source>
        <dbReference type="ARBA" id="ARBA00008416"/>
    </source>
</evidence>
<keyword evidence="7" id="KW-1185">Reference proteome</keyword>
<feature type="compositionally biased region" description="Basic residues" evidence="3">
    <location>
        <begin position="328"/>
        <end position="339"/>
    </location>
</feature>
<dbReference type="InterPro" id="IPR014710">
    <property type="entry name" value="RmlC-like_jellyroll"/>
</dbReference>
<dbReference type="EMBL" id="FMHY01000002">
    <property type="protein sequence ID" value="SCL51382.1"/>
    <property type="molecule type" value="Genomic_DNA"/>
</dbReference>
<accession>A0A1C6UBH9</accession>
<gene>
    <name evidence="6" type="ORF">GA0070604_2344</name>
</gene>
<dbReference type="AlphaFoldDB" id="A0A1C6UBH9"/>
<protein>
    <recommendedName>
        <fullName evidence="8">Pirin</fullName>
    </recommendedName>
</protein>
<organism evidence="6 7">
    <name type="scientific">Micromonospora eburnea</name>
    <dbReference type="NCBI Taxonomy" id="227316"/>
    <lineage>
        <taxon>Bacteria</taxon>
        <taxon>Bacillati</taxon>
        <taxon>Actinomycetota</taxon>
        <taxon>Actinomycetes</taxon>
        <taxon>Micromonosporales</taxon>
        <taxon>Micromonosporaceae</taxon>
        <taxon>Micromonospora</taxon>
    </lineage>
</organism>
<evidence type="ECO:0000313" key="6">
    <source>
        <dbReference type="EMBL" id="SCL51382.1"/>
    </source>
</evidence>
<evidence type="ECO:0000256" key="3">
    <source>
        <dbReference type="SAM" id="MobiDB-lite"/>
    </source>
</evidence>
<reference evidence="7" key="1">
    <citation type="submission" date="2016-06" db="EMBL/GenBank/DDBJ databases">
        <authorList>
            <person name="Varghese N."/>
            <person name="Submissions Spin"/>
        </authorList>
    </citation>
    <scope>NUCLEOTIDE SEQUENCE [LARGE SCALE GENOMIC DNA]</scope>
    <source>
        <strain evidence="7">DSM 44814</strain>
    </source>
</reference>
<dbReference type="Pfam" id="PF02678">
    <property type="entry name" value="Pirin"/>
    <property type="match status" value="1"/>
</dbReference>
<dbReference type="CDD" id="cd02247">
    <property type="entry name" value="cupin_pirin_C"/>
    <property type="match status" value="1"/>
</dbReference>
<evidence type="ECO:0000256" key="2">
    <source>
        <dbReference type="RuleBase" id="RU003457"/>
    </source>
</evidence>
<dbReference type="PANTHER" id="PTHR13903">
    <property type="entry name" value="PIRIN-RELATED"/>
    <property type="match status" value="1"/>
</dbReference>
<dbReference type="SUPFAM" id="SSF51182">
    <property type="entry name" value="RmlC-like cupins"/>
    <property type="match status" value="1"/>
</dbReference>
<feature type="region of interest" description="Disordered" evidence="3">
    <location>
        <begin position="312"/>
        <end position="339"/>
    </location>
</feature>
<evidence type="ECO:0000259" key="4">
    <source>
        <dbReference type="Pfam" id="PF02678"/>
    </source>
</evidence>
<dbReference type="InterPro" id="IPR008778">
    <property type="entry name" value="Pirin_C_dom"/>
</dbReference>
<dbReference type="Gene3D" id="2.60.120.10">
    <property type="entry name" value="Jelly Rolls"/>
    <property type="match status" value="2"/>
</dbReference>
<comment type="similarity">
    <text evidence="1 2">Belongs to the pirin family.</text>
</comment>
<evidence type="ECO:0000259" key="5">
    <source>
        <dbReference type="Pfam" id="PF05726"/>
    </source>
</evidence>
<sequence>MANAVTGAGSGTYSRAVDRTESLPAQTLPPGVGPTDPGSVLLPGHDVPLGRYTTVRRLLPQRQRRMVGAWCFVDHFGPDDVAERPGMEVPPHPHTGLQTVTWLLDGEILHRDSLGNVQPIRPGQLNVMTSGHGIAHSERSPAARPPLMHGVQLWVALPDPARAGAADFAHHADLPGWRDGDLEVMLLVGELGGERSPAVVHTPLVGAQLEVRGLAPVSLPLHRDFEYGLLAMSGSAEVDGVPFAPGALLYLGTGRDTLTVRAAPGSRLLLLGGTPFEEPLVMWWNFVGRSHEEVVAAREDWMAGRRFGRVADDPAPPLPAPALPTTRLKARDRHGGLRG</sequence>
<dbReference type="InterPro" id="IPR003829">
    <property type="entry name" value="Pirin_N_dom"/>
</dbReference>
<evidence type="ECO:0008006" key="8">
    <source>
        <dbReference type="Google" id="ProtNLM"/>
    </source>
</evidence>
<proteinExistence type="inferred from homology"/>
<name>A0A1C6UBH9_9ACTN</name>